<keyword evidence="2" id="KW-0349">Heme</keyword>
<reference evidence="9 10" key="1">
    <citation type="submission" date="2018-10" db="EMBL/GenBank/DDBJ databases">
        <title>Genome sequence of Verticillium nonalfalfae VnAa140.</title>
        <authorList>
            <person name="Stajich J.E."/>
            <person name="Kasson M.T."/>
        </authorList>
    </citation>
    <scope>NUCLEOTIDE SEQUENCE [LARGE SCALE GENOMIC DNA]</scope>
    <source>
        <strain evidence="9 10">VnAa140</strain>
    </source>
</reference>
<evidence type="ECO:0000256" key="2">
    <source>
        <dbReference type="ARBA" id="ARBA00022617"/>
    </source>
</evidence>
<sequence>MPNHHHEHHSPDPSDHPSKTSTFLGLLVHRLRKGLKRHIMDYVEQRMSQEAAKEPSSGAFLTPLNGLVALLVLYTLYSLFRPSAPQTLPREPPATVFRTFTPHTLLPFTGKDNSPVYLAVRGRVFDVSSGRNFYGPEGPYANFAGRDASRGLACGSFDEDMLTKDLDGPLDTLEGLGAEEMEALQGWEERFESKYLVVGRLVAVGQEKA</sequence>
<evidence type="ECO:0000256" key="6">
    <source>
        <dbReference type="ARBA" id="ARBA00038357"/>
    </source>
</evidence>
<keyword evidence="3" id="KW-0479">Metal-binding</keyword>
<dbReference type="GO" id="GO:0016020">
    <property type="term" value="C:membrane"/>
    <property type="evidence" value="ECO:0007669"/>
    <property type="project" value="TreeGrafter"/>
</dbReference>
<keyword evidence="7" id="KW-1133">Transmembrane helix</keyword>
<comment type="similarity">
    <text evidence="6">Belongs to the cytochrome b5 family. MAPR subfamily.</text>
</comment>
<protein>
    <recommendedName>
        <fullName evidence="8">Cytochrome b5 heme-binding domain-containing protein</fullName>
    </recommendedName>
</protein>
<comment type="subcellular location">
    <subcellularLocation>
        <location evidence="1">Endoplasmic reticulum</location>
    </subcellularLocation>
</comment>
<dbReference type="InterPro" id="IPR050577">
    <property type="entry name" value="MAPR/NEUFC/NENF-like"/>
</dbReference>
<dbReference type="GO" id="GO:0020037">
    <property type="term" value="F:heme binding"/>
    <property type="evidence" value="ECO:0007669"/>
    <property type="project" value="UniProtKB-ARBA"/>
</dbReference>
<evidence type="ECO:0000256" key="5">
    <source>
        <dbReference type="ARBA" id="ARBA00023004"/>
    </source>
</evidence>
<evidence type="ECO:0000256" key="3">
    <source>
        <dbReference type="ARBA" id="ARBA00022723"/>
    </source>
</evidence>
<evidence type="ECO:0000256" key="7">
    <source>
        <dbReference type="SAM" id="Phobius"/>
    </source>
</evidence>
<keyword evidence="7" id="KW-0472">Membrane</keyword>
<proteinExistence type="inferred from homology"/>
<dbReference type="STRING" id="1051616.A0A3M9YF46"/>
<accession>A0A3M9YF46</accession>
<dbReference type="SUPFAM" id="SSF55856">
    <property type="entry name" value="Cytochrome b5-like heme/steroid binding domain"/>
    <property type="match status" value="1"/>
</dbReference>
<keyword evidence="10" id="KW-1185">Reference proteome</keyword>
<dbReference type="GO" id="GO:0046872">
    <property type="term" value="F:metal ion binding"/>
    <property type="evidence" value="ECO:0007669"/>
    <property type="project" value="UniProtKB-KW"/>
</dbReference>
<dbReference type="FunFam" id="3.10.120.10:FF:000003">
    <property type="entry name" value="membrane-associated progesterone receptor component 1"/>
    <property type="match status" value="1"/>
</dbReference>
<evidence type="ECO:0000256" key="1">
    <source>
        <dbReference type="ARBA" id="ARBA00004240"/>
    </source>
</evidence>
<evidence type="ECO:0000259" key="8">
    <source>
        <dbReference type="SMART" id="SM01117"/>
    </source>
</evidence>
<dbReference type="EMBL" id="RBVV01000019">
    <property type="protein sequence ID" value="RNJ59187.1"/>
    <property type="molecule type" value="Genomic_DNA"/>
</dbReference>
<comment type="caution">
    <text evidence="9">The sequence shown here is derived from an EMBL/GenBank/DDBJ whole genome shotgun (WGS) entry which is preliminary data.</text>
</comment>
<dbReference type="InterPro" id="IPR001199">
    <property type="entry name" value="Cyt_B5-like_heme/steroid-bd"/>
</dbReference>
<dbReference type="Proteomes" id="UP000267145">
    <property type="component" value="Unassembled WGS sequence"/>
</dbReference>
<dbReference type="Gene3D" id="3.10.120.10">
    <property type="entry name" value="Cytochrome b5-like heme/steroid binding domain"/>
    <property type="match status" value="1"/>
</dbReference>
<dbReference type="InterPro" id="IPR036400">
    <property type="entry name" value="Cyt_B5-like_heme/steroid_sf"/>
</dbReference>
<dbReference type="GeneID" id="39606969"/>
<keyword evidence="5" id="KW-0408">Iron</keyword>
<dbReference type="PANTHER" id="PTHR10281">
    <property type="entry name" value="MEMBRANE-ASSOCIATED PROGESTERONE RECEPTOR COMPONENT-RELATED"/>
    <property type="match status" value="1"/>
</dbReference>
<dbReference type="Pfam" id="PF00173">
    <property type="entry name" value="Cyt-b5"/>
    <property type="match status" value="1"/>
</dbReference>
<keyword evidence="4" id="KW-0256">Endoplasmic reticulum</keyword>
<gene>
    <name evidence="9" type="ORF">D7B24_003280</name>
</gene>
<dbReference type="GO" id="GO:0005783">
    <property type="term" value="C:endoplasmic reticulum"/>
    <property type="evidence" value="ECO:0007669"/>
    <property type="project" value="UniProtKB-SubCell"/>
</dbReference>
<name>A0A3M9YF46_9PEZI</name>
<evidence type="ECO:0000313" key="9">
    <source>
        <dbReference type="EMBL" id="RNJ59187.1"/>
    </source>
</evidence>
<dbReference type="SMART" id="SM01117">
    <property type="entry name" value="Cyt-b5"/>
    <property type="match status" value="1"/>
</dbReference>
<dbReference type="PANTHER" id="PTHR10281:SF72">
    <property type="entry name" value="NEUDESIN"/>
    <property type="match status" value="1"/>
</dbReference>
<dbReference type="RefSeq" id="XP_028497345.1">
    <property type="nucleotide sequence ID" value="XM_028637473.1"/>
</dbReference>
<organism evidence="9 10">
    <name type="scientific">Verticillium nonalfalfae</name>
    <dbReference type="NCBI Taxonomy" id="1051616"/>
    <lineage>
        <taxon>Eukaryota</taxon>
        <taxon>Fungi</taxon>
        <taxon>Dikarya</taxon>
        <taxon>Ascomycota</taxon>
        <taxon>Pezizomycotina</taxon>
        <taxon>Sordariomycetes</taxon>
        <taxon>Hypocreomycetidae</taxon>
        <taxon>Glomerellales</taxon>
        <taxon>Plectosphaerellaceae</taxon>
        <taxon>Verticillium</taxon>
    </lineage>
</organism>
<evidence type="ECO:0000313" key="10">
    <source>
        <dbReference type="Proteomes" id="UP000267145"/>
    </source>
</evidence>
<dbReference type="AlphaFoldDB" id="A0A3M9YF46"/>
<keyword evidence="7" id="KW-0812">Transmembrane</keyword>
<feature type="domain" description="Cytochrome b5 heme-binding" evidence="8">
    <location>
        <begin position="100"/>
        <end position="202"/>
    </location>
</feature>
<evidence type="ECO:0000256" key="4">
    <source>
        <dbReference type="ARBA" id="ARBA00022824"/>
    </source>
</evidence>
<feature type="transmembrane region" description="Helical" evidence="7">
    <location>
        <begin position="60"/>
        <end position="80"/>
    </location>
</feature>